<dbReference type="Proteomes" id="UP000438429">
    <property type="component" value="Unassembled WGS sequence"/>
</dbReference>
<accession>A0A6A4S8E1</accession>
<gene>
    <name evidence="1" type="ORF">F2P81_018502</name>
</gene>
<organism evidence="1 2">
    <name type="scientific">Scophthalmus maximus</name>
    <name type="common">Turbot</name>
    <name type="synonym">Psetta maxima</name>
    <dbReference type="NCBI Taxonomy" id="52904"/>
    <lineage>
        <taxon>Eukaryota</taxon>
        <taxon>Metazoa</taxon>
        <taxon>Chordata</taxon>
        <taxon>Craniata</taxon>
        <taxon>Vertebrata</taxon>
        <taxon>Euteleostomi</taxon>
        <taxon>Actinopterygii</taxon>
        <taxon>Neopterygii</taxon>
        <taxon>Teleostei</taxon>
        <taxon>Neoteleostei</taxon>
        <taxon>Acanthomorphata</taxon>
        <taxon>Carangaria</taxon>
        <taxon>Pleuronectiformes</taxon>
        <taxon>Pleuronectoidei</taxon>
        <taxon>Scophthalmidae</taxon>
        <taxon>Scophthalmus</taxon>
    </lineage>
</organism>
<dbReference type="EMBL" id="VEVO01000016">
    <property type="protein sequence ID" value="KAF0029397.1"/>
    <property type="molecule type" value="Genomic_DNA"/>
</dbReference>
<name>A0A6A4S8E1_SCOMX</name>
<protein>
    <submittedName>
        <fullName evidence="1">Uncharacterized protein</fullName>
    </submittedName>
</protein>
<dbReference type="AlphaFoldDB" id="A0A6A4S8E1"/>
<proteinExistence type="predicted"/>
<reference evidence="1 2" key="1">
    <citation type="submission" date="2019-06" db="EMBL/GenBank/DDBJ databases">
        <title>Draft genomes of female and male turbot (Scophthalmus maximus).</title>
        <authorList>
            <person name="Xu H."/>
            <person name="Xu X.-W."/>
            <person name="Shao C."/>
            <person name="Chen S."/>
        </authorList>
    </citation>
    <scope>NUCLEOTIDE SEQUENCE [LARGE SCALE GENOMIC DNA]</scope>
    <source>
        <strain evidence="1">Ysfricsl-2016a</strain>
        <tissue evidence="1">Blood</tissue>
    </source>
</reference>
<evidence type="ECO:0000313" key="2">
    <source>
        <dbReference type="Proteomes" id="UP000438429"/>
    </source>
</evidence>
<evidence type="ECO:0000313" key="1">
    <source>
        <dbReference type="EMBL" id="KAF0029397.1"/>
    </source>
</evidence>
<comment type="caution">
    <text evidence="1">The sequence shown here is derived from an EMBL/GenBank/DDBJ whole genome shotgun (WGS) entry which is preliminary data.</text>
</comment>
<sequence>MPFYAMWNSGELMGAVVDIQRAAGPEHAPPITAAQYLSTTPVILYELQLSDLTSAVVDIQRAAGPEHAPPITAAQYLSTTPVILYELQLSDLTIIAAIINEIDIFNYPFPAFAGLSECTADEQLLALTG</sequence>